<accession>A0A2V2BHP3</accession>
<evidence type="ECO:0000256" key="1">
    <source>
        <dbReference type="SAM" id="Phobius"/>
    </source>
</evidence>
<dbReference type="AlphaFoldDB" id="A0A2V2BHP3"/>
<dbReference type="Proteomes" id="UP000245981">
    <property type="component" value="Unassembled WGS sequence"/>
</dbReference>
<evidence type="ECO:0000313" key="2">
    <source>
        <dbReference type="EMBL" id="PWK94352.1"/>
    </source>
</evidence>
<reference evidence="2 3" key="1">
    <citation type="submission" date="2018-05" db="EMBL/GenBank/DDBJ databases">
        <title>Genomic Encyclopedia of Type Strains, Phase IV (KMG-V): Genome sequencing to study the core and pangenomes of soil and plant-associated prokaryotes.</title>
        <authorList>
            <person name="Whitman W."/>
        </authorList>
    </citation>
    <scope>NUCLEOTIDE SEQUENCE [LARGE SCALE GENOMIC DNA]</scope>
    <source>
        <strain evidence="2 3">PNA 200-10</strain>
    </source>
</reference>
<organism evidence="2 3">
    <name type="scientific">Pantoea allii</name>
    <dbReference type="NCBI Taxonomy" id="574096"/>
    <lineage>
        <taxon>Bacteria</taxon>
        <taxon>Pseudomonadati</taxon>
        <taxon>Pseudomonadota</taxon>
        <taxon>Gammaproteobacteria</taxon>
        <taxon>Enterobacterales</taxon>
        <taxon>Erwiniaceae</taxon>
        <taxon>Pantoea</taxon>
    </lineage>
</organism>
<dbReference type="RefSeq" id="WP_109718148.1">
    <property type="nucleotide sequence ID" value="NZ_QGHF01000011.1"/>
</dbReference>
<dbReference type="EMBL" id="QGHF01000011">
    <property type="protein sequence ID" value="PWK94352.1"/>
    <property type="molecule type" value="Genomic_DNA"/>
</dbReference>
<feature type="transmembrane region" description="Helical" evidence="1">
    <location>
        <begin position="38"/>
        <end position="57"/>
    </location>
</feature>
<feature type="transmembrane region" description="Helical" evidence="1">
    <location>
        <begin position="63"/>
        <end position="80"/>
    </location>
</feature>
<keyword evidence="1" id="KW-1133">Transmembrane helix</keyword>
<comment type="caution">
    <text evidence="2">The sequence shown here is derived from an EMBL/GenBank/DDBJ whole genome shotgun (WGS) entry which is preliminary data.</text>
</comment>
<dbReference type="OrthoDB" id="6549445at2"/>
<gene>
    <name evidence="2" type="ORF">C7431_11189</name>
</gene>
<sequence length="164" mass="19279">MNQTQADSAKQAQWKQFERILLMNHLWLKRRPVNRETWIVWSLTAALTLITFTDLFSAQARPWLLTAAMTGLGLSCVLWLRWRSKPKCWCDLIAAVLVSYSPADHDAFARLQHNVREEGHLDQDELGRWIKREMRILTRQNFAFTSRTTTHEVEAHSNDYTERP</sequence>
<protein>
    <submittedName>
        <fullName evidence="2">Uncharacterized protein</fullName>
    </submittedName>
</protein>
<evidence type="ECO:0000313" key="3">
    <source>
        <dbReference type="Proteomes" id="UP000245981"/>
    </source>
</evidence>
<keyword evidence="1" id="KW-0472">Membrane</keyword>
<name>A0A2V2BHP3_9GAMM</name>
<proteinExistence type="predicted"/>
<keyword evidence="1" id="KW-0812">Transmembrane</keyword>